<dbReference type="SUPFAM" id="SSF53244">
    <property type="entry name" value="MurD-like peptide ligases, peptide-binding domain"/>
    <property type="match status" value="1"/>
</dbReference>
<dbReference type="GO" id="GO:0005524">
    <property type="term" value="F:ATP binding"/>
    <property type="evidence" value="ECO:0007669"/>
    <property type="project" value="UniProtKB-KW"/>
</dbReference>
<keyword evidence="1 7" id="KW-0436">Ligase</keyword>
<dbReference type="STRING" id="1280514.AXFE_22120"/>
<feature type="transmembrane region" description="Helical" evidence="4">
    <location>
        <begin position="12"/>
        <end position="30"/>
    </location>
</feature>
<feature type="domain" description="Mur ligase central" evidence="6">
    <location>
        <begin position="191"/>
        <end position="331"/>
    </location>
</feature>
<dbReference type="AlphaFoldDB" id="A0A0D8HGF3"/>
<evidence type="ECO:0000256" key="1">
    <source>
        <dbReference type="ARBA" id="ARBA00022598"/>
    </source>
</evidence>
<sequence length="530" mass="57336">MILSQINVATSPIFLVVAFAISGASAIRWIRVAQREHYVPGYVFRFMLRWYFARDNAWNFSLSFVMILLLFATTSRPAVVSSSVFCFISIGILTLVLPLGLGIKGRTSPLKWTRRARLLFGVTLAINFVISVASYFFGLASSVGAVEMAIASLVVELGTWITAPLEERSIAPFVASATSKLNSINPKRVAITGSFGKTSTKVYLAQLCRESISTLASPASYNNRAGLARTVNENLLPGTDLFIAEMGTFGPGEIAALVEWVRPTVVAITAIGPVHLERFGSEENILKAKTEIAKYAEVVVLNVDDPRLMVLASELERQGKKIWRVSGVELARSVAVLTDDDGRNVVYHDQRRIGSTMTPVAKTNLAVAVAMALELGVTEAAIGSALTSLEPAKNRMNIAKLESGASVVDDTYNSNPSGARMALSQAATMLFAGSKLIVVTPGMVELGDRQYDENRLFGEEIASVATDLVIVGLTNKRALHRGALGEVQSGRSKVRITYQPTRDAAVKWIKANSTSGDVVLYENDLPDHYA</sequence>
<evidence type="ECO:0000256" key="2">
    <source>
        <dbReference type="ARBA" id="ARBA00022741"/>
    </source>
</evidence>
<evidence type="ECO:0000259" key="5">
    <source>
        <dbReference type="Pfam" id="PF02875"/>
    </source>
</evidence>
<dbReference type="EMBL" id="JXYS01000070">
    <property type="protein sequence ID" value="KJF16929.1"/>
    <property type="molecule type" value="Genomic_DNA"/>
</dbReference>
<dbReference type="InterPro" id="IPR051046">
    <property type="entry name" value="MurCDEF_CellWall_CoF430Synth"/>
</dbReference>
<keyword evidence="8" id="KW-1185">Reference proteome</keyword>
<protein>
    <submittedName>
        <fullName evidence="7">UDP-N-acetylmuramoyl-tripeptide--D-alanyl-D-alanine ligase</fullName>
        <ecNumber evidence="7">6.3.2.10</ecNumber>
    </submittedName>
</protein>
<dbReference type="InterPro" id="IPR036565">
    <property type="entry name" value="Mur-like_cat_sf"/>
</dbReference>
<keyword evidence="3" id="KW-0067">ATP-binding</keyword>
<keyword evidence="4" id="KW-0812">Transmembrane</keyword>
<dbReference type="PATRIC" id="fig|1280514.3.peg.2900"/>
<evidence type="ECO:0000259" key="6">
    <source>
        <dbReference type="Pfam" id="PF08245"/>
    </source>
</evidence>
<evidence type="ECO:0000256" key="3">
    <source>
        <dbReference type="ARBA" id="ARBA00022840"/>
    </source>
</evidence>
<evidence type="ECO:0000256" key="4">
    <source>
        <dbReference type="SAM" id="Phobius"/>
    </source>
</evidence>
<feature type="transmembrane region" description="Helical" evidence="4">
    <location>
        <begin position="51"/>
        <end position="72"/>
    </location>
</feature>
<keyword evidence="2" id="KW-0547">Nucleotide-binding</keyword>
<dbReference type="SUPFAM" id="SSF53623">
    <property type="entry name" value="MurD-like peptide ligases, catalytic domain"/>
    <property type="match status" value="1"/>
</dbReference>
<dbReference type="InterPro" id="IPR013221">
    <property type="entry name" value="Mur_ligase_cen"/>
</dbReference>
<dbReference type="Gene3D" id="3.40.1190.10">
    <property type="entry name" value="Mur-like, catalytic domain"/>
    <property type="match status" value="1"/>
</dbReference>
<dbReference type="PANTHER" id="PTHR43024">
    <property type="entry name" value="UDP-N-ACETYLMURAMOYL-TRIPEPTIDE--D-ALANYL-D-ALANINE LIGASE"/>
    <property type="match status" value="1"/>
</dbReference>
<feature type="transmembrane region" description="Helical" evidence="4">
    <location>
        <begin position="78"/>
        <end position="97"/>
    </location>
</feature>
<feature type="transmembrane region" description="Helical" evidence="4">
    <location>
        <begin position="118"/>
        <end position="137"/>
    </location>
</feature>
<comment type="caution">
    <text evidence="7">The sequence shown here is derived from an EMBL/GenBank/DDBJ whole genome shotgun (WGS) entry which is preliminary data.</text>
</comment>
<dbReference type="Gene3D" id="3.90.190.20">
    <property type="entry name" value="Mur ligase, C-terminal domain"/>
    <property type="match status" value="1"/>
</dbReference>
<organism evidence="7 8">
    <name type="scientific">Acidithrix ferrooxidans</name>
    <dbReference type="NCBI Taxonomy" id="1280514"/>
    <lineage>
        <taxon>Bacteria</taxon>
        <taxon>Bacillati</taxon>
        <taxon>Actinomycetota</taxon>
        <taxon>Acidimicrobiia</taxon>
        <taxon>Acidimicrobiales</taxon>
        <taxon>Acidimicrobiaceae</taxon>
        <taxon>Acidithrix</taxon>
    </lineage>
</organism>
<accession>A0A0D8HGF3</accession>
<dbReference type="EC" id="6.3.2.10" evidence="7"/>
<dbReference type="Pfam" id="PF02875">
    <property type="entry name" value="Mur_ligase_C"/>
    <property type="match status" value="1"/>
</dbReference>
<keyword evidence="4" id="KW-0472">Membrane</keyword>
<dbReference type="RefSeq" id="WP_052605836.1">
    <property type="nucleotide sequence ID" value="NZ_JXYS01000070.1"/>
</dbReference>
<dbReference type="InterPro" id="IPR036615">
    <property type="entry name" value="Mur_ligase_C_dom_sf"/>
</dbReference>
<evidence type="ECO:0000313" key="8">
    <source>
        <dbReference type="Proteomes" id="UP000032360"/>
    </source>
</evidence>
<dbReference type="PANTHER" id="PTHR43024:SF1">
    <property type="entry name" value="UDP-N-ACETYLMURAMOYL-TRIPEPTIDE--D-ALANYL-D-ALANINE LIGASE"/>
    <property type="match status" value="1"/>
</dbReference>
<dbReference type="Proteomes" id="UP000032360">
    <property type="component" value="Unassembled WGS sequence"/>
</dbReference>
<reference evidence="7 8" key="1">
    <citation type="submission" date="2015-01" db="EMBL/GenBank/DDBJ databases">
        <title>Draft genome of the acidophilic iron oxidizer Acidithrix ferrooxidans strain Py-F3.</title>
        <authorList>
            <person name="Poehlein A."/>
            <person name="Eisen S."/>
            <person name="Schloemann M."/>
            <person name="Johnson B.D."/>
            <person name="Daniel R."/>
            <person name="Muehling M."/>
        </authorList>
    </citation>
    <scope>NUCLEOTIDE SEQUENCE [LARGE SCALE GENOMIC DNA]</scope>
    <source>
        <strain evidence="7 8">Py-F3</strain>
    </source>
</reference>
<proteinExistence type="predicted"/>
<dbReference type="OrthoDB" id="9800958at2"/>
<dbReference type="GO" id="GO:0047480">
    <property type="term" value="F:UDP-N-acetylmuramoyl-tripeptide-D-alanyl-D-alanine ligase activity"/>
    <property type="evidence" value="ECO:0007669"/>
    <property type="project" value="UniProtKB-EC"/>
</dbReference>
<gene>
    <name evidence="7" type="primary">murF</name>
    <name evidence="7" type="ORF">AXFE_22120</name>
</gene>
<name>A0A0D8HGF3_9ACTN</name>
<dbReference type="Pfam" id="PF08245">
    <property type="entry name" value="Mur_ligase_M"/>
    <property type="match status" value="1"/>
</dbReference>
<feature type="domain" description="Mur ligase C-terminal" evidence="5">
    <location>
        <begin position="395"/>
        <end position="520"/>
    </location>
</feature>
<keyword evidence="4" id="KW-1133">Transmembrane helix</keyword>
<dbReference type="InterPro" id="IPR004101">
    <property type="entry name" value="Mur_ligase_C"/>
</dbReference>
<evidence type="ECO:0000313" key="7">
    <source>
        <dbReference type="EMBL" id="KJF16929.1"/>
    </source>
</evidence>